<gene>
    <name evidence="8" type="ORF">TPC1_15610</name>
</gene>
<keyword evidence="5 7" id="KW-1133">Transmembrane helix</keyword>
<evidence type="ECO:0000256" key="4">
    <source>
        <dbReference type="ARBA" id="ARBA00022692"/>
    </source>
</evidence>
<evidence type="ECO:0000256" key="7">
    <source>
        <dbReference type="SAM" id="Phobius"/>
    </source>
</evidence>
<comment type="similarity">
    <text evidence="2">Belongs to the multi antimicrobial extrusion (MATE) (TC 2.A.66.1) family.</text>
</comment>
<feature type="transmembrane region" description="Helical" evidence="7">
    <location>
        <begin position="144"/>
        <end position="167"/>
    </location>
</feature>
<protein>
    <submittedName>
        <fullName evidence="8">MatE efflux family protein</fullName>
    </submittedName>
</protein>
<dbReference type="InterPro" id="IPR002528">
    <property type="entry name" value="MATE_fam"/>
</dbReference>
<evidence type="ECO:0000313" key="8">
    <source>
        <dbReference type="EMBL" id="JAP92446.1"/>
    </source>
</evidence>
<dbReference type="AlphaFoldDB" id="A0A146KAB6"/>
<feature type="non-terminal residue" evidence="8">
    <location>
        <position position="1"/>
    </location>
</feature>
<feature type="transmembrane region" description="Helical" evidence="7">
    <location>
        <begin position="377"/>
        <end position="397"/>
    </location>
</feature>
<feature type="transmembrane region" description="Helical" evidence="7">
    <location>
        <begin position="204"/>
        <end position="227"/>
    </location>
</feature>
<evidence type="ECO:0000256" key="3">
    <source>
        <dbReference type="ARBA" id="ARBA00022475"/>
    </source>
</evidence>
<dbReference type="PANTHER" id="PTHR43823:SF3">
    <property type="entry name" value="MULTIDRUG EXPORT PROTEIN MEPA"/>
    <property type="match status" value="1"/>
</dbReference>
<evidence type="ECO:0000256" key="2">
    <source>
        <dbReference type="ARBA" id="ARBA00010199"/>
    </source>
</evidence>
<keyword evidence="4 7" id="KW-0812">Transmembrane</keyword>
<feature type="transmembrane region" description="Helical" evidence="7">
    <location>
        <begin position="174"/>
        <end position="198"/>
    </location>
</feature>
<comment type="subcellular location">
    <subcellularLocation>
        <location evidence="1">Cell membrane</location>
        <topology evidence="1">Multi-pass membrane protein</topology>
    </subcellularLocation>
</comment>
<feature type="transmembrane region" description="Helical" evidence="7">
    <location>
        <begin position="105"/>
        <end position="124"/>
    </location>
</feature>
<accession>A0A146KAB6</accession>
<dbReference type="PANTHER" id="PTHR43823">
    <property type="entry name" value="SPORULATION PROTEIN YKVU"/>
    <property type="match status" value="1"/>
</dbReference>
<feature type="transmembrane region" description="Helical" evidence="7">
    <location>
        <begin position="66"/>
        <end position="85"/>
    </location>
</feature>
<dbReference type="InterPro" id="IPR051327">
    <property type="entry name" value="MATE_MepA_subfamily"/>
</dbReference>
<reference evidence="8" key="1">
    <citation type="submission" date="2015-07" db="EMBL/GenBank/DDBJ databases">
        <title>Adaptation to a free-living lifestyle via gene acquisitions in the diplomonad Trepomonas sp. PC1.</title>
        <authorList>
            <person name="Xu F."/>
            <person name="Jerlstrom-Hultqvist J."/>
            <person name="Kolisko M."/>
            <person name="Simpson A.G.B."/>
            <person name="Roger A.J."/>
            <person name="Svard S.G."/>
            <person name="Andersson J.O."/>
        </authorList>
    </citation>
    <scope>NUCLEOTIDE SEQUENCE</scope>
    <source>
        <strain evidence="8">PC1</strain>
    </source>
</reference>
<keyword evidence="3" id="KW-1003">Cell membrane</keyword>
<feature type="transmembrane region" description="Helical" evidence="7">
    <location>
        <begin position="404"/>
        <end position="427"/>
    </location>
</feature>
<evidence type="ECO:0000256" key="6">
    <source>
        <dbReference type="ARBA" id="ARBA00023136"/>
    </source>
</evidence>
<feature type="transmembrane region" description="Helical" evidence="7">
    <location>
        <begin position="20"/>
        <end position="43"/>
    </location>
</feature>
<dbReference type="GO" id="GO:0042910">
    <property type="term" value="F:xenobiotic transmembrane transporter activity"/>
    <property type="evidence" value="ECO:0007669"/>
    <property type="project" value="InterPro"/>
</dbReference>
<organism evidence="8">
    <name type="scientific">Trepomonas sp. PC1</name>
    <dbReference type="NCBI Taxonomy" id="1076344"/>
    <lineage>
        <taxon>Eukaryota</taxon>
        <taxon>Metamonada</taxon>
        <taxon>Diplomonadida</taxon>
        <taxon>Hexamitidae</taxon>
        <taxon>Hexamitinae</taxon>
        <taxon>Trepomonas</taxon>
    </lineage>
</organism>
<dbReference type="GO" id="GO:0015297">
    <property type="term" value="F:antiporter activity"/>
    <property type="evidence" value="ECO:0007669"/>
    <property type="project" value="InterPro"/>
</dbReference>
<name>A0A146KAB6_9EUKA</name>
<evidence type="ECO:0000256" key="5">
    <source>
        <dbReference type="ARBA" id="ARBA00022989"/>
    </source>
</evidence>
<dbReference type="Pfam" id="PF01554">
    <property type="entry name" value="MatE"/>
    <property type="match status" value="2"/>
</dbReference>
<sequence length="495" mass="55431">KAKKETKEERMKKMGKTPMFKLLMQQSLPNIVSLLSISLYLLVNSMFVGKYLNEAGLAAQSVNSPFEYLLCTSLPVSFSIGAVSLIGPALGQDNIKLACNHLTQYLYWSLMYICIVPALMLPFLDQILVFMGAATDEILLYAKQYATVMFSVGPLVYTPNGGFLPLFRVENRALTAMFVQICSSLLSLLFNFIAFPILGQKLHLYVPAMSTCFSLTVTGVYTCLNYFGCIKQSVLRFQKGVKLQCKTVSTIIAQAFPQFLNALPNQLGILIANIQIKKYASNSSQAELLIACVTVFNNLSLITLQPRQALYLGFISILSFNVGAKLHKRVLKLFRVGFWVQLAIVCFLTLFMIAIADFAATWFSGTVKFQKMAAKCYRIATFGYPVGGPLMYCSGIFQMEHKPLIASVFQGARLAMFILLLILIPIWFEIENIFYAFSIADIITGVPGIVSYWFIYNKYQKIEKAESNLVVDLQDTKKQEAKDEIVQQETLHGDQ</sequence>
<dbReference type="GO" id="GO:0005886">
    <property type="term" value="C:plasma membrane"/>
    <property type="evidence" value="ECO:0007669"/>
    <property type="project" value="UniProtKB-SubCell"/>
</dbReference>
<feature type="transmembrane region" description="Helical" evidence="7">
    <location>
        <begin position="338"/>
        <end position="365"/>
    </location>
</feature>
<feature type="transmembrane region" description="Helical" evidence="7">
    <location>
        <begin position="433"/>
        <end position="455"/>
    </location>
</feature>
<proteinExistence type="inferred from homology"/>
<keyword evidence="6 7" id="KW-0472">Membrane</keyword>
<evidence type="ECO:0000256" key="1">
    <source>
        <dbReference type="ARBA" id="ARBA00004651"/>
    </source>
</evidence>
<dbReference type="EMBL" id="GDID01004160">
    <property type="protein sequence ID" value="JAP92446.1"/>
    <property type="molecule type" value="Transcribed_RNA"/>
</dbReference>